<comment type="caution">
    <text evidence="3">Lacks conserved residue(s) required for the propagation of feature annotation.</text>
</comment>
<evidence type="ECO:0000256" key="2">
    <source>
        <dbReference type="ARBA" id="ARBA00023163"/>
    </source>
</evidence>
<evidence type="ECO:0000256" key="3">
    <source>
        <dbReference type="PROSITE-ProRule" id="PRU01191"/>
    </source>
</evidence>
<comment type="similarity">
    <text evidence="3">Belongs to the GRAS family.</text>
</comment>
<accession>A0AAV3P6U9</accession>
<dbReference type="EMBL" id="BAABME010046677">
    <property type="protein sequence ID" value="GAA0146711.1"/>
    <property type="molecule type" value="Genomic_DNA"/>
</dbReference>
<keyword evidence="5" id="KW-1185">Reference proteome</keyword>
<organism evidence="4 5">
    <name type="scientific">Lithospermum erythrorhizon</name>
    <name type="common">Purple gromwell</name>
    <name type="synonym">Lithospermum officinale var. erythrorhizon</name>
    <dbReference type="NCBI Taxonomy" id="34254"/>
    <lineage>
        <taxon>Eukaryota</taxon>
        <taxon>Viridiplantae</taxon>
        <taxon>Streptophyta</taxon>
        <taxon>Embryophyta</taxon>
        <taxon>Tracheophyta</taxon>
        <taxon>Spermatophyta</taxon>
        <taxon>Magnoliopsida</taxon>
        <taxon>eudicotyledons</taxon>
        <taxon>Gunneridae</taxon>
        <taxon>Pentapetalae</taxon>
        <taxon>asterids</taxon>
        <taxon>lamiids</taxon>
        <taxon>Boraginales</taxon>
        <taxon>Boraginaceae</taxon>
        <taxon>Boraginoideae</taxon>
        <taxon>Lithospermeae</taxon>
        <taxon>Lithospermum</taxon>
    </lineage>
</organism>
<comment type="caution">
    <text evidence="4">The sequence shown here is derived from an EMBL/GenBank/DDBJ whole genome shotgun (WGS) entry which is preliminary data.</text>
</comment>
<dbReference type="PANTHER" id="PTHR31636">
    <property type="entry name" value="OSJNBA0084A10.13 PROTEIN-RELATED"/>
    <property type="match status" value="1"/>
</dbReference>
<dbReference type="PROSITE" id="PS50985">
    <property type="entry name" value="GRAS"/>
    <property type="match status" value="1"/>
</dbReference>
<proteinExistence type="inferred from homology"/>
<reference evidence="4 5" key="1">
    <citation type="submission" date="2024-01" db="EMBL/GenBank/DDBJ databases">
        <title>The complete chloroplast genome sequence of Lithospermum erythrorhizon: insights into the phylogenetic relationship among Boraginaceae species and the maternal lineages of purple gromwells.</title>
        <authorList>
            <person name="Okada T."/>
            <person name="Watanabe K."/>
        </authorList>
    </citation>
    <scope>NUCLEOTIDE SEQUENCE [LARGE SCALE GENOMIC DNA]</scope>
</reference>
<protein>
    <submittedName>
        <fullName evidence="4">Uncharacterized protein</fullName>
    </submittedName>
</protein>
<sequence length="150" mass="17239">MRVIRKTKPCLMIVAEVESNHNSPVFVNRFIEALFFFGAQFDCLEDCMKNDESNRSIMEAFYFSPGIYNIMTTEGEQRAFRHVKVVVWRSCFLRFGLIETPLSKASLSQAKLMLKNYSCASSCTIDKDGECLTIGWKGTQLYSLSAWKFK</sequence>
<keyword evidence="1" id="KW-0805">Transcription regulation</keyword>
<feature type="region of interest" description="SAW" evidence="3">
    <location>
        <begin position="72"/>
        <end position="148"/>
    </location>
</feature>
<name>A0AAV3P6U9_LITER</name>
<evidence type="ECO:0000313" key="4">
    <source>
        <dbReference type="EMBL" id="GAA0146711.1"/>
    </source>
</evidence>
<gene>
    <name evidence="4" type="ORF">LIER_44076</name>
</gene>
<dbReference type="Pfam" id="PF03514">
    <property type="entry name" value="GRAS"/>
    <property type="match status" value="1"/>
</dbReference>
<dbReference type="AlphaFoldDB" id="A0AAV3P6U9"/>
<evidence type="ECO:0000256" key="1">
    <source>
        <dbReference type="ARBA" id="ARBA00023015"/>
    </source>
</evidence>
<dbReference type="InterPro" id="IPR005202">
    <property type="entry name" value="TF_GRAS"/>
</dbReference>
<evidence type="ECO:0000313" key="5">
    <source>
        <dbReference type="Proteomes" id="UP001454036"/>
    </source>
</evidence>
<dbReference type="Proteomes" id="UP001454036">
    <property type="component" value="Unassembled WGS sequence"/>
</dbReference>
<keyword evidence="2" id="KW-0804">Transcription</keyword>